<dbReference type="EMBL" id="QUQM01000003">
    <property type="protein sequence ID" value="KAA8649106.1"/>
    <property type="molecule type" value="Genomic_DNA"/>
</dbReference>
<protein>
    <submittedName>
        <fullName evidence="1">Uncharacterized protein</fullName>
    </submittedName>
</protein>
<evidence type="ECO:0000313" key="2">
    <source>
        <dbReference type="Proteomes" id="UP000324241"/>
    </source>
</evidence>
<dbReference type="GeneID" id="54327703"/>
<gene>
    <name evidence="1" type="ORF">ATNIH1004_005001</name>
</gene>
<dbReference type="RefSeq" id="XP_033428467.1">
    <property type="nucleotide sequence ID" value="XM_033569661.1"/>
</dbReference>
<sequence length="215" mass="23963">MSYPFDTEGIDSPALQTGASLSLPPGTRRWLYFGKDFQPFPGGIHYRVHERQRTHEMLVDPNVGDYVNAIVIVAFPSPYGSCGGHVFPCSSHTLTLMSFHSGALVLSRKEAVQEATCSSTNRAWEMPRSLIKLLPISFDAIRSGPYLTEMEEKGKGEFPVFRSHLRGRMENPFDSRENRLRSLFEKPPEESLCLWTDDSSLDEDTPAAAVSGHGV</sequence>
<reference evidence="1 2" key="1">
    <citation type="submission" date="2019-08" db="EMBL/GenBank/DDBJ databases">
        <title>The genome sequence of a newly discovered highly antifungal drug resistant Aspergillus species, Aspergillus tanneri NIH 1004.</title>
        <authorList>
            <person name="Mounaud S."/>
            <person name="Singh I."/>
            <person name="Joardar V."/>
            <person name="Pakala S."/>
            <person name="Pakala S."/>
            <person name="Venepally P."/>
            <person name="Chung J.K."/>
            <person name="Losada L."/>
            <person name="Nierman W.C."/>
        </authorList>
    </citation>
    <scope>NUCLEOTIDE SEQUENCE [LARGE SCALE GENOMIC DNA]</scope>
    <source>
        <strain evidence="1 2">NIH1004</strain>
    </source>
</reference>
<name>A0A5M9MT45_9EURO</name>
<dbReference type="Proteomes" id="UP000324241">
    <property type="component" value="Unassembled WGS sequence"/>
</dbReference>
<accession>A0A5M9MT45</accession>
<proteinExistence type="predicted"/>
<organism evidence="1 2">
    <name type="scientific">Aspergillus tanneri</name>
    <dbReference type="NCBI Taxonomy" id="1220188"/>
    <lineage>
        <taxon>Eukaryota</taxon>
        <taxon>Fungi</taxon>
        <taxon>Dikarya</taxon>
        <taxon>Ascomycota</taxon>
        <taxon>Pezizomycotina</taxon>
        <taxon>Eurotiomycetes</taxon>
        <taxon>Eurotiomycetidae</taxon>
        <taxon>Eurotiales</taxon>
        <taxon>Aspergillaceae</taxon>
        <taxon>Aspergillus</taxon>
        <taxon>Aspergillus subgen. Circumdati</taxon>
    </lineage>
</organism>
<evidence type="ECO:0000313" key="1">
    <source>
        <dbReference type="EMBL" id="KAA8649106.1"/>
    </source>
</evidence>
<dbReference type="AlphaFoldDB" id="A0A5M9MT45"/>
<comment type="caution">
    <text evidence="1">The sequence shown here is derived from an EMBL/GenBank/DDBJ whole genome shotgun (WGS) entry which is preliminary data.</text>
</comment>